<dbReference type="Gene3D" id="3.40.850.10">
    <property type="entry name" value="Kinesin motor domain"/>
    <property type="match status" value="1"/>
</dbReference>
<dbReference type="CDD" id="cd00201">
    <property type="entry name" value="WW"/>
    <property type="match status" value="1"/>
</dbReference>
<dbReference type="InterPro" id="IPR027417">
    <property type="entry name" value="P-loop_NTPase"/>
</dbReference>
<dbReference type="GO" id="GO:0007018">
    <property type="term" value="P:microtubule-based movement"/>
    <property type="evidence" value="ECO:0007669"/>
    <property type="project" value="InterPro"/>
</dbReference>
<evidence type="ECO:0000256" key="5">
    <source>
        <dbReference type="SAM" id="MobiDB-lite"/>
    </source>
</evidence>
<evidence type="ECO:0008006" key="10">
    <source>
        <dbReference type="Google" id="ProtNLM"/>
    </source>
</evidence>
<dbReference type="InterPro" id="IPR001202">
    <property type="entry name" value="WW_dom"/>
</dbReference>
<keyword evidence="1" id="KW-0493">Microtubule</keyword>
<dbReference type="RefSeq" id="XP_008606876.1">
    <property type="nucleotide sequence ID" value="XM_008608654.1"/>
</dbReference>
<evidence type="ECO:0000313" key="8">
    <source>
        <dbReference type="EMBL" id="EQC39604.1"/>
    </source>
</evidence>
<dbReference type="SUPFAM" id="SSF52540">
    <property type="entry name" value="P-loop containing nucleoside triphosphate hydrolases"/>
    <property type="match status" value="1"/>
</dbReference>
<dbReference type="Pfam" id="PF00397">
    <property type="entry name" value="WW"/>
    <property type="match status" value="1"/>
</dbReference>
<dbReference type="SMART" id="SM00456">
    <property type="entry name" value="WW"/>
    <property type="match status" value="1"/>
</dbReference>
<evidence type="ECO:0000256" key="3">
    <source>
        <dbReference type="ARBA" id="ARBA00023175"/>
    </source>
</evidence>
<feature type="compositionally biased region" description="Polar residues" evidence="5">
    <location>
        <begin position="499"/>
        <end position="508"/>
    </location>
</feature>
<dbReference type="AlphaFoldDB" id="T0QNE5"/>
<dbReference type="Pfam" id="PF00225">
    <property type="entry name" value="Kinesin"/>
    <property type="match status" value="1"/>
</dbReference>
<dbReference type="PROSITE" id="PS50067">
    <property type="entry name" value="KINESIN_MOTOR_2"/>
    <property type="match status" value="1"/>
</dbReference>
<accession>T0QNE5</accession>
<feature type="binding site" evidence="4">
    <location>
        <begin position="87"/>
        <end position="94"/>
    </location>
    <ligand>
        <name>ATP</name>
        <dbReference type="ChEBI" id="CHEBI:30616"/>
    </ligand>
</feature>
<keyword evidence="3 4" id="KW-0505">Motor protein</keyword>
<keyword evidence="4" id="KW-0547">Nucleotide-binding</keyword>
<feature type="domain" description="WW" evidence="6">
    <location>
        <begin position="478"/>
        <end position="512"/>
    </location>
</feature>
<dbReference type="InterPro" id="IPR036020">
    <property type="entry name" value="WW_dom_sf"/>
</dbReference>
<evidence type="ECO:0000259" key="6">
    <source>
        <dbReference type="PROSITE" id="PS50020"/>
    </source>
</evidence>
<dbReference type="InterPro" id="IPR001752">
    <property type="entry name" value="Kinesin_motor_dom"/>
</dbReference>
<proteinExistence type="inferred from homology"/>
<dbReference type="PANTHER" id="PTHR47968">
    <property type="entry name" value="CENTROMERE PROTEIN E"/>
    <property type="match status" value="1"/>
</dbReference>
<dbReference type="GeneID" id="19943764"/>
<dbReference type="PRINTS" id="PR00380">
    <property type="entry name" value="KINESINHEAVY"/>
</dbReference>
<dbReference type="SMART" id="SM00129">
    <property type="entry name" value="KISc"/>
    <property type="match status" value="1"/>
</dbReference>
<dbReference type="GO" id="GO:0005874">
    <property type="term" value="C:microtubule"/>
    <property type="evidence" value="ECO:0007669"/>
    <property type="project" value="UniProtKB-KW"/>
</dbReference>
<dbReference type="InParanoid" id="T0QNE5"/>
<evidence type="ECO:0000256" key="4">
    <source>
        <dbReference type="PROSITE-ProRule" id="PRU00283"/>
    </source>
</evidence>
<dbReference type="SUPFAM" id="SSF51045">
    <property type="entry name" value="WW domain"/>
    <property type="match status" value="1"/>
</dbReference>
<organism evidence="8 9">
    <name type="scientific">Saprolegnia diclina (strain VS20)</name>
    <dbReference type="NCBI Taxonomy" id="1156394"/>
    <lineage>
        <taxon>Eukaryota</taxon>
        <taxon>Sar</taxon>
        <taxon>Stramenopiles</taxon>
        <taxon>Oomycota</taxon>
        <taxon>Saprolegniomycetes</taxon>
        <taxon>Saprolegniales</taxon>
        <taxon>Saprolegniaceae</taxon>
        <taxon>Saprolegnia</taxon>
    </lineage>
</organism>
<evidence type="ECO:0000256" key="1">
    <source>
        <dbReference type="ARBA" id="ARBA00022701"/>
    </source>
</evidence>
<evidence type="ECO:0000313" key="9">
    <source>
        <dbReference type="Proteomes" id="UP000030762"/>
    </source>
</evidence>
<dbReference type="InterPro" id="IPR036961">
    <property type="entry name" value="Kinesin_motor_dom_sf"/>
</dbReference>
<dbReference type="GO" id="GO:0005524">
    <property type="term" value="F:ATP binding"/>
    <property type="evidence" value="ECO:0007669"/>
    <property type="project" value="UniProtKB-UniRule"/>
</dbReference>
<dbReference type="STRING" id="1156394.T0QNE5"/>
<sequence>MDDNGRMLVAVRLRPKLASEAHELDAVTVRGEKLQLLHAPWTRLHTSYQFDHVFRASASNADIYAVFLAPVVASVVGGNHATILAYGQTGTGKTHTMLGRDLWGLCASPEHPPSDLSPDAGLMGLVAAALLQHEASLQCTYLELYNDKVYDLLADGSVSLELREDASVGVYALDARTVSVSSGDALVDILWRGAETRAHCATNMNERSSRSHTLLQLTLPTSGQRVNLVDLAGSEKCKYMAGDGQHVKELKFINQSLSNLGQCITALLKRGKKHVPYRNCKLTRLLQHSLEGKALCAFIVTLNPCASNTMETLSTLQFAARAMKVKVVSRDARLASVETKEIAASTVLLSQVQALQLENQQLRAALAHERSQKSKLLAGFTSLLQDTASVERVDSSTQIHRESFCVGDEASDNNMSDDAATIVAQTHASDAFILDKLSLLEQTVQRQLQDIQRTKERLVPRTTTIPDQIQSPDNNNQNDATNQWEAYVDVRTGFKYYHNPSTGQTQWKKPSAAGDDRRADT</sequence>
<feature type="domain" description="Kinesin motor" evidence="7">
    <location>
        <begin position="6"/>
        <end position="325"/>
    </location>
</feature>
<protein>
    <recommendedName>
        <fullName evidence="10">Kinesin-like protein</fullName>
    </recommendedName>
</protein>
<keyword evidence="9" id="KW-1185">Reference proteome</keyword>
<dbReference type="PANTHER" id="PTHR47968:SF36">
    <property type="entry name" value="KINESIN HEAVY CHAIN ISOFORM X1"/>
    <property type="match status" value="1"/>
</dbReference>
<dbReference type="Gene3D" id="2.20.70.10">
    <property type="match status" value="1"/>
</dbReference>
<evidence type="ECO:0000259" key="7">
    <source>
        <dbReference type="PROSITE" id="PS50067"/>
    </source>
</evidence>
<comment type="similarity">
    <text evidence="4">Belongs to the TRAFAC class myosin-kinesin ATPase superfamily. Kinesin family.</text>
</comment>
<dbReference type="OMA" id="TEGCHIN"/>
<dbReference type="EMBL" id="JH767138">
    <property type="protein sequence ID" value="EQC39604.1"/>
    <property type="molecule type" value="Genomic_DNA"/>
</dbReference>
<dbReference type="GO" id="GO:0003777">
    <property type="term" value="F:microtubule motor activity"/>
    <property type="evidence" value="ECO:0007669"/>
    <property type="project" value="InterPro"/>
</dbReference>
<evidence type="ECO:0000256" key="2">
    <source>
        <dbReference type="ARBA" id="ARBA00023054"/>
    </source>
</evidence>
<keyword evidence="4" id="KW-0067">ATP-binding</keyword>
<keyword evidence="2" id="KW-0175">Coiled coil</keyword>
<name>T0QNE5_SAPDV</name>
<dbReference type="Proteomes" id="UP000030762">
    <property type="component" value="Unassembled WGS sequence"/>
</dbReference>
<feature type="region of interest" description="Disordered" evidence="5">
    <location>
        <begin position="462"/>
        <end position="481"/>
    </location>
</feature>
<dbReference type="VEuPathDB" id="FungiDB:SDRG_03037"/>
<gene>
    <name evidence="8" type="ORF">SDRG_03037</name>
</gene>
<dbReference type="PROSITE" id="PS01159">
    <property type="entry name" value="WW_DOMAIN_1"/>
    <property type="match status" value="1"/>
</dbReference>
<dbReference type="OrthoDB" id="3176171at2759"/>
<reference evidence="8 9" key="1">
    <citation type="submission" date="2012-04" db="EMBL/GenBank/DDBJ databases">
        <title>The Genome Sequence of Saprolegnia declina VS20.</title>
        <authorList>
            <consortium name="The Broad Institute Genome Sequencing Platform"/>
            <person name="Russ C."/>
            <person name="Nusbaum C."/>
            <person name="Tyler B."/>
            <person name="van West P."/>
            <person name="Dieguez-Uribeondo J."/>
            <person name="de Bruijn I."/>
            <person name="Tripathy S."/>
            <person name="Jiang R."/>
            <person name="Young S.K."/>
            <person name="Zeng Q."/>
            <person name="Gargeya S."/>
            <person name="Fitzgerald M."/>
            <person name="Haas B."/>
            <person name="Abouelleil A."/>
            <person name="Alvarado L."/>
            <person name="Arachchi H.M."/>
            <person name="Berlin A."/>
            <person name="Chapman S.B."/>
            <person name="Goldberg J."/>
            <person name="Griggs A."/>
            <person name="Gujja S."/>
            <person name="Hansen M."/>
            <person name="Howarth C."/>
            <person name="Imamovic A."/>
            <person name="Larimer J."/>
            <person name="McCowen C."/>
            <person name="Montmayeur A."/>
            <person name="Murphy C."/>
            <person name="Neiman D."/>
            <person name="Pearson M."/>
            <person name="Priest M."/>
            <person name="Roberts A."/>
            <person name="Saif S."/>
            <person name="Shea T."/>
            <person name="Sisk P."/>
            <person name="Sykes S."/>
            <person name="Wortman J."/>
            <person name="Nusbaum C."/>
            <person name="Birren B."/>
        </authorList>
    </citation>
    <scope>NUCLEOTIDE SEQUENCE [LARGE SCALE GENOMIC DNA]</scope>
    <source>
        <strain evidence="8 9">VS20</strain>
    </source>
</reference>
<feature type="region of interest" description="Disordered" evidence="5">
    <location>
        <begin position="499"/>
        <end position="521"/>
    </location>
</feature>
<dbReference type="InterPro" id="IPR027640">
    <property type="entry name" value="Kinesin-like_fam"/>
</dbReference>
<dbReference type="GO" id="GO:0008017">
    <property type="term" value="F:microtubule binding"/>
    <property type="evidence" value="ECO:0007669"/>
    <property type="project" value="InterPro"/>
</dbReference>
<dbReference type="PROSITE" id="PS50020">
    <property type="entry name" value="WW_DOMAIN_2"/>
    <property type="match status" value="1"/>
</dbReference>
<dbReference type="eggNOG" id="KOG4280">
    <property type="taxonomic scope" value="Eukaryota"/>
</dbReference>